<gene>
    <name evidence="4" type="ORF">TASK_LOCUS8140</name>
</gene>
<dbReference type="Pfam" id="PF07707">
    <property type="entry name" value="BACK"/>
    <property type="match status" value="1"/>
</dbReference>
<dbReference type="Proteomes" id="UP000282613">
    <property type="component" value="Unassembled WGS sequence"/>
</dbReference>
<dbReference type="STRING" id="60517.A0A0R3WBV2"/>
<dbReference type="PANTHER" id="PTHR24412">
    <property type="entry name" value="KELCH PROTEIN"/>
    <property type="match status" value="1"/>
</dbReference>
<evidence type="ECO:0000313" key="4">
    <source>
        <dbReference type="EMBL" id="VDK39632.1"/>
    </source>
</evidence>
<proteinExistence type="predicted"/>
<dbReference type="SMART" id="SM00225">
    <property type="entry name" value="BTB"/>
    <property type="match status" value="1"/>
</dbReference>
<dbReference type="AlphaFoldDB" id="A0A0R3WBV2"/>
<dbReference type="OrthoDB" id="6253194at2759"/>
<keyword evidence="1" id="KW-0880">Kelch repeat</keyword>
<keyword evidence="2" id="KW-0677">Repeat</keyword>
<evidence type="ECO:0000259" key="3">
    <source>
        <dbReference type="PROSITE" id="PS50097"/>
    </source>
</evidence>
<evidence type="ECO:0000313" key="5">
    <source>
        <dbReference type="Proteomes" id="UP000282613"/>
    </source>
</evidence>
<evidence type="ECO:0000313" key="6">
    <source>
        <dbReference type="WBParaSite" id="TASK_0000813901-mRNA-1"/>
    </source>
</evidence>
<keyword evidence="5" id="KW-1185">Reference proteome</keyword>
<accession>A0A0R3WBV2</accession>
<dbReference type="SUPFAM" id="SSF117281">
    <property type="entry name" value="Kelch motif"/>
    <property type="match status" value="1"/>
</dbReference>
<dbReference type="PROSITE" id="PS50097">
    <property type="entry name" value="BTB"/>
    <property type="match status" value="1"/>
</dbReference>
<dbReference type="Gene3D" id="2.120.10.80">
    <property type="entry name" value="Kelch-type beta propeller"/>
    <property type="match status" value="1"/>
</dbReference>
<dbReference type="Pfam" id="PF00651">
    <property type="entry name" value="BTB"/>
    <property type="match status" value="1"/>
</dbReference>
<evidence type="ECO:0000256" key="2">
    <source>
        <dbReference type="ARBA" id="ARBA00022737"/>
    </source>
</evidence>
<dbReference type="InterPro" id="IPR006652">
    <property type="entry name" value="Kelch_1"/>
</dbReference>
<evidence type="ECO:0000256" key="1">
    <source>
        <dbReference type="ARBA" id="ARBA00022441"/>
    </source>
</evidence>
<dbReference type="WBParaSite" id="TASK_0000813901-mRNA-1">
    <property type="protein sequence ID" value="TASK_0000813901-mRNA-1"/>
    <property type="gene ID" value="TASK_0000813901"/>
</dbReference>
<dbReference type="Gene3D" id="3.30.710.10">
    <property type="entry name" value="Potassium Channel Kv1.1, Chain A"/>
    <property type="match status" value="1"/>
</dbReference>
<dbReference type="InterPro" id="IPR015915">
    <property type="entry name" value="Kelch-typ_b-propeller"/>
</dbReference>
<reference evidence="6" key="1">
    <citation type="submission" date="2017-02" db="UniProtKB">
        <authorList>
            <consortium name="WormBaseParasite"/>
        </authorList>
    </citation>
    <scope>IDENTIFICATION</scope>
</reference>
<sequence length="544" mass="60729">MEMAVYSEENGDCFPGHTFRHFRRQGKLLDLRITAKGGKCVEAHRLIMAARFPLIRKAMTSGEGKVAVQWKRFPEDIVEAVINYAYTGSLTISTENVAQLYLLAHNLGSGRIVSWCVEFLQSRITPDNIGEIWSIANITLNSGLMELCIPLMAKNFDNLCLRRDLLLRTTSDYLAILLENKQPEGVSEETKFRAISKWLEAGFEVCDLEKRAKEFTKMVSKIDLTGLSPQFLTEFWKLGEGICRIALCRSYFTKSWNEANQDRDQAEVSAFLQLCATSDVLLTYGWNKASGLWTLTSVPQLQPEETINITIPINGEIAVSDGRFYVLGGGGAKTRLISANFRDGSSNTSSVPLDPRSDYSVTLRNNTIFIFGGQYHGRCLSTCEKLDTDSYELTKLPDIPTARHGMSVLSIPDIGIVVVGGSDQVDWNLPTSRNADMIIEDSTLESGWQWMNLSPMLKKRYRPGIASFNQRVVVAGGDSECTVESLPLKSKAQWTRIQGVDKFGLKTTSLVTFNNRLILLLSDDSGGNAYEFQHTEGVFQVIMI</sequence>
<reference evidence="4 5" key="2">
    <citation type="submission" date="2018-11" db="EMBL/GenBank/DDBJ databases">
        <authorList>
            <consortium name="Pathogen Informatics"/>
        </authorList>
    </citation>
    <scope>NUCLEOTIDE SEQUENCE [LARGE SCALE GENOMIC DNA]</scope>
</reference>
<dbReference type="InterPro" id="IPR011705">
    <property type="entry name" value="BACK"/>
</dbReference>
<dbReference type="Pfam" id="PF01344">
    <property type="entry name" value="Kelch_1"/>
    <property type="match status" value="1"/>
</dbReference>
<dbReference type="EMBL" id="UYRS01018735">
    <property type="protein sequence ID" value="VDK39632.1"/>
    <property type="molecule type" value="Genomic_DNA"/>
</dbReference>
<dbReference type="InterPro" id="IPR011333">
    <property type="entry name" value="SKP1/BTB/POZ_sf"/>
</dbReference>
<name>A0A0R3WBV2_TAEAS</name>
<organism evidence="6">
    <name type="scientific">Taenia asiatica</name>
    <name type="common">Asian tapeworm</name>
    <dbReference type="NCBI Taxonomy" id="60517"/>
    <lineage>
        <taxon>Eukaryota</taxon>
        <taxon>Metazoa</taxon>
        <taxon>Spiralia</taxon>
        <taxon>Lophotrochozoa</taxon>
        <taxon>Platyhelminthes</taxon>
        <taxon>Cestoda</taxon>
        <taxon>Eucestoda</taxon>
        <taxon>Cyclophyllidea</taxon>
        <taxon>Taeniidae</taxon>
        <taxon>Taenia</taxon>
    </lineage>
</organism>
<dbReference type="Gene3D" id="1.25.40.420">
    <property type="match status" value="1"/>
</dbReference>
<dbReference type="PANTHER" id="PTHR24412:SF489">
    <property type="entry name" value="RING FINGER DOMAIN AND KELCH REPEAT-CONTAINING PROTEIN DDB_G0271372"/>
    <property type="match status" value="1"/>
</dbReference>
<feature type="domain" description="BTB" evidence="3">
    <location>
        <begin position="29"/>
        <end position="94"/>
    </location>
</feature>
<dbReference type="SUPFAM" id="SSF54695">
    <property type="entry name" value="POZ domain"/>
    <property type="match status" value="1"/>
</dbReference>
<dbReference type="InterPro" id="IPR000210">
    <property type="entry name" value="BTB/POZ_dom"/>
</dbReference>
<protein>
    <submittedName>
        <fullName evidence="6">BTB domain-containing protein</fullName>
    </submittedName>
</protein>